<accession>A0ABW4X0J6</accession>
<keyword evidence="2" id="KW-1185">Reference proteome</keyword>
<dbReference type="EMBL" id="JBHUHV010000050">
    <property type="protein sequence ID" value="MFD2068204.1"/>
    <property type="molecule type" value="Genomic_DNA"/>
</dbReference>
<gene>
    <name evidence="1" type="ORF">ACFSKU_15030</name>
</gene>
<protein>
    <submittedName>
        <fullName evidence="1">Uncharacterized protein</fullName>
    </submittedName>
</protein>
<reference evidence="2" key="1">
    <citation type="journal article" date="2019" name="Int. J. Syst. Evol. Microbiol.">
        <title>The Global Catalogue of Microorganisms (GCM) 10K type strain sequencing project: providing services to taxonomists for standard genome sequencing and annotation.</title>
        <authorList>
            <consortium name="The Broad Institute Genomics Platform"/>
            <consortium name="The Broad Institute Genome Sequencing Center for Infectious Disease"/>
            <person name="Wu L."/>
            <person name="Ma J."/>
        </authorList>
    </citation>
    <scope>NUCLEOTIDE SEQUENCE [LARGE SCALE GENOMIC DNA]</scope>
    <source>
        <strain evidence="2">JCM 16545</strain>
    </source>
</reference>
<sequence length="48" mass="5336">MLPEGRRVSWRGNTVSGIMTTRKEAPSHVLPLLAEQIALQGVKYQTSK</sequence>
<evidence type="ECO:0000313" key="1">
    <source>
        <dbReference type="EMBL" id="MFD2068204.1"/>
    </source>
</evidence>
<comment type="caution">
    <text evidence="1">The sequence shown here is derived from an EMBL/GenBank/DDBJ whole genome shotgun (WGS) entry which is preliminary data.</text>
</comment>
<evidence type="ECO:0000313" key="2">
    <source>
        <dbReference type="Proteomes" id="UP001597369"/>
    </source>
</evidence>
<proteinExistence type="predicted"/>
<name>A0ABW4X0J6_9BACT</name>
<organism evidence="1 2">
    <name type="scientific">Pontibacter silvestris</name>
    <dbReference type="NCBI Taxonomy" id="2305183"/>
    <lineage>
        <taxon>Bacteria</taxon>
        <taxon>Pseudomonadati</taxon>
        <taxon>Bacteroidota</taxon>
        <taxon>Cytophagia</taxon>
        <taxon>Cytophagales</taxon>
        <taxon>Hymenobacteraceae</taxon>
        <taxon>Pontibacter</taxon>
    </lineage>
</organism>
<dbReference type="Proteomes" id="UP001597369">
    <property type="component" value="Unassembled WGS sequence"/>
</dbReference>